<evidence type="ECO:0000256" key="10">
    <source>
        <dbReference type="ARBA" id="ARBA00047409"/>
    </source>
</evidence>
<evidence type="ECO:0000313" key="13">
    <source>
        <dbReference type="EMBL" id="SDN54732.1"/>
    </source>
</evidence>
<feature type="domain" description="AB hydrolase-1" evidence="12">
    <location>
        <begin position="48"/>
        <end position="243"/>
    </location>
</feature>
<evidence type="ECO:0000313" key="14">
    <source>
        <dbReference type="Proteomes" id="UP000198793"/>
    </source>
</evidence>
<sequence>MPDASRSAGLLRRDSQPALAYARWTGRGPTLVWLGGLRSDMTGTKAEALDALASREGFGFLRFDYRGHGTSEGRFEDGTITLWTEDAREAIAALAPEGPVILAGSSMGAWIALGLVGPLRTEGRNPAVALLLLAPAPDFTTRLVEPNLTDTQRRELEETGRFVEPSPYGEGMVYTRELIEDGRAAAVMTGPIDLGGVPVRIIQGMEDREVPPSHALDLAALLPSENVTMTLVPGGDHRLSEPEDLQRMEQAVLDLLKEVAALA</sequence>
<dbReference type="PANTHER" id="PTHR16138">
    <property type="entry name" value="MYCOPHENOLIC ACID ACYL-GLUCURONIDE ESTERASE, MITOCHONDRIAL"/>
    <property type="match status" value="1"/>
</dbReference>
<evidence type="ECO:0000256" key="5">
    <source>
        <dbReference type="ARBA" id="ARBA00039314"/>
    </source>
</evidence>
<dbReference type="GO" id="GO:0102390">
    <property type="term" value="F:mycophenolic acid acyl-glucuronide esterase activity"/>
    <property type="evidence" value="ECO:0007669"/>
    <property type="project" value="UniProtKB-EC"/>
</dbReference>
<reference evidence="13 14" key="1">
    <citation type="submission" date="2016-10" db="EMBL/GenBank/DDBJ databases">
        <authorList>
            <person name="de Groot N.N."/>
        </authorList>
    </citation>
    <scope>NUCLEOTIDE SEQUENCE [LARGE SCALE GENOMIC DNA]</scope>
    <source>
        <strain evidence="14">L7-484,KACC 16230,DSM 25025</strain>
    </source>
</reference>
<protein>
    <recommendedName>
        <fullName evidence="5">Palmitoyl-protein thioesterase ABHD10, mitochondrial</fullName>
        <ecNumber evidence="4">3.1.1.93</ecNumber>
        <ecNumber evidence="1">3.1.2.22</ecNumber>
    </recommendedName>
    <alternativeName>
        <fullName evidence="7">Acyl-protein thioesterase ABHD10</fullName>
    </alternativeName>
    <alternativeName>
        <fullName evidence="8">Alpha/beta hydrolase domain-containing protein 10</fullName>
    </alternativeName>
    <alternativeName>
        <fullName evidence="6">Mycophenolic acid acyl-glucuronide esterase, mitochondrial</fullName>
    </alternativeName>
</protein>
<dbReference type="RefSeq" id="WP_090667616.1">
    <property type="nucleotide sequence ID" value="NZ_FNIT01000001.1"/>
</dbReference>
<evidence type="ECO:0000256" key="9">
    <source>
        <dbReference type="ARBA" id="ARBA00046047"/>
    </source>
</evidence>
<evidence type="ECO:0000256" key="6">
    <source>
        <dbReference type="ARBA" id="ARBA00041520"/>
    </source>
</evidence>
<evidence type="ECO:0000256" key="7">
    <source>
        <dbReference type="ARBA" id="ARBA00042645"/>
    </source>
</evidence>
<keyword evidence="14" id="KW-1185">Reference proteome</keyword>
<evidence type="ECO:0000256" key="2">
    <source>
        <dbReference type="ARBA" id="ARBA00022801"/>
    </source>
</evidence>
<dbReference type="Proteomes" id="UP000198793">
    <property type="component" value="Unassembled WGS sequence"/>
</dbReference>
<name>A0A1H0CA51_9HYPH</name>
<proteinExistence type="predicted"/>
<comment type="catalytic activity">
    <reaction evidence="11">
        <text>mycophenolic acid O-acyl-beta-D-glucuronide + H2O = mycophenolate + D-glucuronate + H(+)</text>
        <dbReference type="Rhea" id="RHEA:34179"/>
        <dbReference type="ChEBI" id="CHEBI:15377"/>
        <dbReference type="ChEBI" id="CHEBI:15378"/>
        <dbReference type="ChEBI" id="CHEBI:58720"/>
        <dbReference type="ChEBI" id="CHEBI:62932"/>
        <dbReference type="ChEBI" id="CHEBI:66982"/>
        <dbReference type="EC" id="3.1.1.93"/>
    </reaction>
    <physiologicalReaction direction="left-to-right" evidence="11">
        <dbReference type="Rhea" id="RHEA:34180"/>
    </physiologicalReaction>
</comment>
<dbReference type="SUPFAM" id="SSF53474">
    <property type="entry name" value="alpha/beta-Hydrolases"/>
    <property type="match status" value="1"/>
</dbReference>
<keyword evidence="2 13" id="KW-0378">Hydrolase</keyword>
<dbReference type="OrthoDB" id="9813296at2"/>
<comment type="function">
    <text evidence="9">Acts as an acyl-protein thioesterase that hydrolyzes fatty acids from acylated residues in proteins. Regulates the mitochondrial S-depalmitoylation of the nucleophilic active site residue of peroxiredoxin-5/PRDX5, a key antioxidant protein, therefore modulating mitochondrial antioxidant ability. Also catalyzes the deglucuronidation of mycophenolic acid acyl-glucuronide, an active metabolite of the immunosuppressant drug mycophenolate.</text>
</comment>
<dbReference type="GO" id="GO:0008474">
    <property type="term" value="F:palmitoyl-(protein) hydrolase activity"/>
    <property type="evidence" value="ECO:0007669"/>
    <property type="project" value="UniProtKB-EC"/>
</dbReference>
<gene>
    <name evidence="13" type="ORF">SAMN05192530_101208</name>
</gene>
<comment type="catalytic activity">
    <reaction evidence="10">
        <text>S-hexadecanoyl-L-cysteinyl-[protein] + H2O = L-cysteinyl-[protein] + hexadecanoate + H(+)</text>
        <dbReference type="Rhea" id="RHEA:19233"/>
        <dbReference type="Rhea" id="RHEA-COMP:10131"/>
        <dbReference type="Rhea" id="RHEA-COMP:11032"/>
        <dbReference type="ChEBI" id="CHEBI:7896"/>
        <dbReference type="ChEBI" id="CHEBI:15377"/>
        <dbReference type="ChEBI" id="CHEBI:15378"/>
        <dbReference type="ChEBI" id="CHEBI:29950"/>
        <dbReference type="ChEBI" id="CHEBI:74151"/>
        <dbReference type="EC" id="3.1.2.22"/>
    </reaction>
    <physiologicalReaction direction="left-to-right" evidence="10">
        <dbReference type="Rhea" id="RHEA:19234"/>
    </physiologicalReaction>
</comment>
<evidence type="ECO:0000256" key="3">
    <source>
        <dbReference type="ARBA" id="ARBA00022946"/>
    </source>
</evidence>
<evidence type="ECO:0000256" key="4">
    <source>
        <dbReference type="ARBA" id="ARBA00039132"/>
    </source>
</evidence>
<organism evidence="13 14">
    <name type="scientific">Aureimonas jatrophae</name>
    <dbReference type="NCBI Taxonomy" id="1166073"/>
    <lineage>
        <taxon>Bacteria</taxon>
        <taxon>Pseudomonadati</taxon>
        <taxon>Pseudomonadota</taxon>
        <taxon>Alphaproteobacteria</taxon>
        <taxon>Hyphomicrobiales</taxon>
        <taxon>Aurantimonadaceae</taxon>
        <taxon>Aureimonas</taxon>
    </lineage>
</organism>
<dbReference type="EMBL" id="FNIT01000001">
    <property type="protein sequence ID" value="SDN54732.1"/>
    <property type="molecule type" value="Genomic_DNA"/>
</dbReference>
<dbReference type="STRING" id="1166073.SAMN05192530_101208"/>
<accession>A0A1H0CA51</accession>
<dbReference type="Gene3D" id="3.40.50.1820">
    <property type="entry name" value="alpha/beta hydrolase"/>
    <property type="match status" value="1"/>
</dbReference>
<evidence type="ECO:0000259" key="12">
    <source>
        <dbReference type="Pfam" id="PF12697"/>
    </source>
</evidence>
<dbReference type="InterPro" id="IPR052382">
    <property type="entry name" value="ABHD10_acyl-thioesterase"/>
</dbReference>
<dbReference type="Pfam" id="PF12697">
    <property type="entry name" value="Abhydrolase_6"/>
    <property type="match status" value="1"/>
</dbReference>
<dbReference type="EC" id="3.1.2.22" evidence="1"/>
<dbReference type="InterPro" id="IPR000073">
    <property type="entry name" value="AB_hydrolase_1"/>
</dbReference>
<dbReference type="InterPro" id="IPR029058">
    <property type="entry name" value="AB_hydrolase_fold"/>
</dbReference>
<evidence type="ECO:0000256" key="11">
    <source>
        <dbReference type="ARBA" id="ARBA00047972"/>
    </source>
</evidence>
<evidence type="ECO:0000256" key="1">
    <source>
        <dbReference type="ARBA" id="ARBA00012423"/>
    </source>
</evidence>
<dbReference type="PANTHER" id="PTHR16138:SF7">
    <property type="entry name" value="PALMITOYL-PROTEIN THIOESTERASE ABHD10, MITOCHONDRIAL"/>
    <property type="match status" value="1"/>
</dbReference>
<evidence type="ECO:0000256" key="8">
    <source>
        <dbReference type="ARBA" id="ARBA00042704"/>
    </source>
</evidence>
<keyword evidence="3" id="KW-0809">Transit peptide</keyword>
<dbReference type="AlphaFoldDB" id="A0A1H0CA51"/>
<dbReference type="EC" id="3.1.1.93" evidence="4"/>